<keyword evidence="3" id="KW-0732">Signal</keyword>
<dbReference type="OrthoDB" id="5989160at2759"/>
<dbReference type="PRINTS" id="PR01705">
    <property type="entry name" value="TSP1REPEAT"/>
</dbReference>
<dbReference type="PROSITE" id="PS50092">
    <property type="entry name" value="TSP1"/>
    <property type="match status" value="2"/>
</dbReference>
<organism evidence="7 8">
    <name type="scientific">Galemys pyrenaicus</name>
    <name type="common">Iberian desman</name>
    <name type="synonym">Pyrenean desman</name>
    <dbReference type="NCBI Taxonomy" id="202257"/>
    <lineage>
        <taxon>Eukaryota</taxon>
        <taxon>Metazoa</taxon>
        <taxon>Chordata</taxon>
        <taxon>Craniata</taxon>
        <taxon>Vertebrata</taxon>
        <taxon>Euteleostomi</taxon>
        <taxon>Mammalia</taxon>
        <taxon>Eutheria</taxon>
        <taxon>Laurasiatheria</taxon>
        <taxon>Eulipotyphla</taxon>
        <taxon>Talpidae</taxon>
        <taxon>Galemys</taxon>
    </lineage>
</organism>
<comment type="subcellular location">
    <subcellularLocation>
        <location evidence="1">Secreted</location>
    </subcellularLocation>
</comment>
<dbReference type="AlphaFoldDB" id="A0A8J5ZWB8"/>
<dbReference type="Proteomes" id="UP000700334">
    <property type="component" value="Unassembled WGS sequence"/>
</dbReference>
<sequence>VNLVWKSGPSGAHAQLLVVKGRSFFALLQYMEFGRSGHHGVYVHLHVVEAKEQEPGHAHLHSMEEDRVKDLKHIISLVISLFAQWQEWSSWSQCSVTCSNGTQQRSRQCTAAAHGGSECRGPWAESRECYNPECTANGQWNQWGHWSGCSKSCDGGWERRMRTCQGAAVTGQQCEGTGEEVRRCSEQRCP</sequence>
<dbReference type="PANTHER" id="PTHR22906:SF43">
    <property type="entry name" value="PROPERDIN"/>
    <property type="match status" value="1"/>
</dbReference>
<evidence type="ECO:0000256" key="5">
    <source>
        <dbReference type="ARBA" id="ARBA00023157"/>
    </source>
</evidence>
<evidence type="ECO:0000313" key="7">
    <source>
        <dbReference type="EMBL" id="KAG8508217.1"/>
    </source>
</evidence>
<keyword evidence="5" id="KW-1015">Disulfide bond</keyword>
<keyword evidence="4" id="KW-0677">Repeat</keyword>
<comment type="caution">
    <text evidence="7">The sequence shown here is derived from an EMBL/GenBank/DDBJ whole genome shotgun (WGS) entry which is preliminary data.</text>
</comment>
<name>A0A8J5ZWB8_GALPY</name>
<dbReference type="FunFam" id="2.20.100.10:FF:000012">
    <property type="entry name" value="Adhesion G protein-coupled receptor B2"/>
    <property type="match status" value="1"/>
</dbReference>
<dbReference type="InterPro" id="IPR052065">
    <property type="entry name" value="Compl_asym_regulator"/>
</dbReference>
<evidence type="ECO:0000256" key="1">
    <source>
        <dbReference type="ARBA" id="ARBA00004613"/>
    </source>
</evidence>
<evidence type="ECO:0000256" key="4">
    <source>
        <dbReference type="ARBA" id="ARBA00022737"/>
    </source>
</evidence>
<feature type="non-terminal residue" evidence="7">
    <location>
        <position position="190"/>
    </location>
</feature>
<keyword evidence="6" id="KW-0325">Glycoprotein</keyword>
<dbReference type="InterPro" id="IPR000884">
    <property type="entry name" value="TSP1_rpt"/>
</dbReference>
<dbReference type="PANTHER" id="PTHR22906">
    <property type="entry name" value="PROPERDIN"/>
    <property type="match status" value="1"/>
</dbReference>
<dbReference type="FunFam" id="2.20.100.10:FF:000004">
    <property type="entry name" value="Adhesion G protein-coupled receptor B2"/>
    <property type="match status" value="1"/>
</dbReference>
<dbReference type="SUPFAM" id="SSF82895">
    <property type="entry name" value="TSP-1 type 1 repeat"/>
    <property type="match status" value="2"/>
</dbReference>
<evidence type="ECO:0000256" key="2">
    <source>
        <dbReference type="ARBA" id="ARBA00022525"/>
    </source>
</evidence>
<dbReference type="EMBL" id="JAGFMF010012055">
    <property type="protein sequence ID" value="KAG8508217.1"/>
    <property type="molecule type" value="Genomic_DNA"/>
</dbReference>
<evidence type="ECO:0000256" key="3">
    <source>
        <dbReference type="ARBA" id="ARBA00022729"/>
    </source>
</evidence>
<proteinExistence type="predicted"/>
<feature type="non-terminal residue" evidence="7">
    <location>
        <position position="1"/>
    </location>
</feature>
<accession>A0A8J5ZWB8</accession>
<keyword evidence="2" id="KW-0964">Secreted</keyword>
<keyword evidence="7" id="KW-0675">Receptor</keyword>
<keyword evidence="8" id="KW-1185">Reference proteome</keyword>
<reference evidence="7" key="1">
    <citation type="journal article" date="2021" name="Evol. Appl.">
        <title>The genome of the Pyrenean desman and the effects of bottlenecks and inbreeding on the genomic landscape of an endangered species.</title>
        <authorList>
            <person name="Escoda L."/>
            <person name="Castresana J."/>
        </authorList>
    </citation>
    <scope>NUCLEOTIDE SEQUENCE</scope>
    <source>
        <strain evidence="7">IBE-C5619</strain>
    </source>
</reference>
<dbReference type="InterPro" id="IPR036383">
    <property type="entry name" value="TSP1_rpt_sf"/>
</dbReference>
<protein>
    <submittedName>
        <fullName evidence="7">Adhesion G protein-coupled receptor B3</fullName>
    </submittedName>
</protein>
<evidence type="ECO:0000256" key="6">
    <source>
        <dbReference type="ARBA" id="ARBA00023180"/>
    </source>
</evidence>
<dbReference type="Gene3D" id="2.20.100.10">
    <property type="entry name" value="Thrombospondin type-1 (TSP1) repeat"/>
    <property type="match status" value="2"/>
</dbReference>
<dbReference type="Pfam" id="PF00090">
    <property type="entry name" value="TSP_1"/>
    <property type="match status" value="2"/>
</dbReference>
<evidence type="ECO:0000313" key="8">
    <source>
        <dbReference type="Proteomes" id="UP000700334"/>
    </source>
</evidence>
<gene>
    <name evidence="7" type="ORF">J0S82_012248</name>
</gene>
<dbReference type="SMART" id="SM00209">
    <property type="entry name" value="TSP1"/>
    <property type="match status" value="2"/>
</dbReference>